<dbReference type="RefSeq" id="WP_063710679.1">
    <property type="nucleotide sequence ID" value="NZ_JBGBYD010000002.1"/>
</dbReference>
<keyword evidence="2" id="KW-0238">DNA-binding</keyword>
<evidence type="ECO:0000313" key="6">
    <source>
        <dbReference type="EMBL" id="MEY9473368.1"/>
    </source>
</evidence>
<gene>
    <name evidence="6" type="ORF">ABH992_005767</name>
</gene>
<evidence type="ECO:0000256" key="2">
    <source>
        <dbReference type="ARBA" id="ARBA00023125"/>
    </source>
</evidence>
<dbReference type="PROSITE" id="PS00519">
    <property type="entry name" value="HTH_ASNC_1"/>
    <property type="match status" value="1"/>
</dbReference>
<dbReference type="InterPro" id="IPR036390">
    <property type="entry name" value="WH_DNA-bd_sf"/>
</dbReference>
<evidence type="ECO:0000256" key="3">
    <source>
        <dbReference type="ARBA" id="ARBA00023163"/>
    </source>
</evidence>
<dbReference type="SMART" id="SM00344">
    <property type="entry name" value="HTH_ASNC"/>
    <property type="match status" value="1"/>
</dbReference>
<dbReference type="EMBL" id="JBGBZN010000002">
    <property type="protein sequence ID" value="MEY9473368.1"/>
    <property type="molecule type" value="Genomic_DNA"/>
</dbReference>
<evidence type="ECO:0000256" key="4">
    <source>
        <dbReference type="SAM" id="MobiDB-lite"/>
    </source>
</evidence>
<evidence type="ECO:0000256" key="1">
    <source>
        <dbReference type="ARBA" id="ARBA00023015"/>
    </source>
</evidence>
<dbReference type="SUPFAM" id="SSF54909">
    <property type="entry name" value="Dimeric alpha+beta barrel"/>
    <property type="match status" value="1"/>
</dbReference>
<dbReference type="Gene3D" id="3.30.70.920">
    <property type="match status" value="1"/>
</dbReference>
<dbReference type="Gene3D" id="1.10.10.10">
    <property type="entry name" value="Winged helix-like DNA-binding domain superfamily/Winged helix DNA-binding domain"/>
    <property type="match status" value="1"/>
</dbReference>
<dbReference type="InterPro" id="IPR019887">
    <property type="entry name" value="Tscrpt_reg_AsnC/Lrp_C"/>
</dbReference>
<dbReference type="CDD" id="cd00090">
    <property type="entry name" value="HTH_ARSR"/>
    <property type="match status" value="1"/>
</dbReference>
<dbReference type="Proteomes" id="UP001565474">
    <property type="component" value="Unassembled WGS sequence"/>
</dbReference>
<dbReference type="InterPro" id="IPR011991">
    <property type="entry name" value="ArsR-like_HTH"/>
</dbReference>
<evidence type="ECO:0000259" key="5">
    <source>
        <dbReference type="PROSITE" id="PS50956"/>
    </source>
</evidence>
<sequence>MSFDTLDKIDLRILQELQNDASLTNVELASRVNLSPSPCLARVKNLERLGVINRRVAVVDPQIVGLRVMAFIQVTLEKHVQSVRDGFAAEVGRIAEIMDCYLMVGDQDYLLRAIVSDVSDLENLIARISRIAGVASIRSGLAVRNVSSRRALPLDVSRPIQVKSASTDSERHRPSLHRHLQALA</sequence>
<protein>
    <submittedName>
        <fullName evidence="6">Lrp/AsnC family leucine-responsive transcriptional regulator</fullName>
    </submittedName>
</protein>
<comment type="caution">
    <text evidence="6">The sequence shown here is derived from an EMBL/GenBank/DDBJ whole genome shotgun (WGS) entry which is preliminary data.</text>
</comment>
<dbReference type="SUPFAM" id="SSF46785">
    <property type="entry name" value="Winged helix' DNA-binding domain"/>
    <property type="match status" value="1"/>
</dbReference>
<dbReference type="InterPro" id="IPR011008">
    <property type="entry name" value="Dimeric_a/b-barrel"/>
</dbReference>
<dbReference type="InterPro" id="IPR036388">
    <property type="entry name" value="WH-like_DNA-bd_sf"/>
</dbReference>
<dbReference type="PANTHER" id="PTHR30154">
    <property type="entry name" value="LEUCINE-RESPONSIVE REGULATORY PROTEIN"/>
    <property type="match status" value="1"/>
</dbReference>
<dbReference type="PRINTS" id="PR00033">
    <property type="entry name" value="HTHASNC"/>
</dbReference>
<reference evidence="6 7" key="1">
    <citation type="submission" date="2024-07" db="EMBL/GenBank/DDBJ databases">
        <title>Genomic Encyclopedia of Type Strains, Phase V (KMG-V): Genome sequencing to study the core and pangenomes of soil and plant-associated prokaryotes.</title>
        <authorList>
            <person name="Whitman W."/>
        </authorList>
    </citation>
    <scope>NUCLEOTIDE SEQUENCE [LARGE SCALE GENOMIC DNA]</scope>
    <source>
        <strain evidence="6 7">USDA 222</strain>
    </source>
</reference>
<dbReference type="PANTHER" id="PTHR30154:SF34">
    <property type="entry name" value="TRANSCRIPTIONAL REGULATOR AZLB"/>
    <property type="match status" value="1"/>
</dbReference>
<dbReference type="Pfam" id="PF01037">
    <property type="entry name" value="AsnC_trans_reg"/>
    <property type="match status" value="1"/>
</dbReference>
<accession>A0ABV4GN61</accession>
<organism evidence="6 7">
    <name type="scientific">Bradyrhizobium yuanmingense</name>
    <dbReference type="NCBI Taxonomy" id="108015"/>
    <lineage>
        <taxon>Bacteria</taxon>
        <taxon>Pseudomonadati</taxon>
        <taxon>Pseudomonadota</taxon>
        <taxon>Alphaproteobacteria</taxon>
        <taxon>Hyphomicrobiales</taxon>
        <taxon>Nitrobacteraceae</taxon>
        <taxon>Bradyrhizobium</taxon>
    </lineage>
</organism>
<feature type="domain" description="HTH asnC-type" evidence="5">
    <location>
        <begin position="6"/>
        <end position="67"/>
    </location>
</feature>
<keyword evidence="7" id="KW-1185">Reference proteome</keyword>
<feature type="region of interest" description="Disordered" evidence="4">
    <location>
        <begin position="163"/>
        <end position="184"/>
    </location>
</feature>
<dbReference type="PROSITE" id="PS50956">
    <property type="entry name" value="HTH_ASNC_2"/>
    <property type="match status" value="1"/>
</dbReference>
<dbReference type="InterPro" id="IPR019888">
    <property type="entry name" value="Tscrpt_reg_AsnC-like"/>
</dbReference>
<dbReference type="InterPro" id="IPR000485">
    <property type="entry name" value="AsnC-type_HTH_dom"/>
</dbReference>
<proteinExistence type="predicted"/>
<name>A0ABV4GN61_9BRAD</name>
<evidence type="ECO:0000313" key="7">
    <source>
        <dbReference type="Proteomes" id="UP001565474"/>
    </source>
</evidence>
<keyword evidence="1" id="KW-0805">Transcription regulation</keyword>
<dbReference type="InterPro" id="IPR019885">
    <property type="entry name" value="Tscrpt_reg_HTH_AsnC-type_CS"/>
</dbReference>
<keyword evidence="3" id="KW-0804">Transcription</keyword>
<dbReference type="Pfam" id="PF13412">
    <property type="entry name" value="HTH_24"/>
    <property type="match status" value="1"/>
</dbReference>
<feature type="compositionally biased region" description="Basic residues" evidence="4">
    <location>
        <begin position="174"/>
        <end position="184"/>
    </location>
</feature>